<evidence type="ECO:0000313" key="1">
    <source>
        <dbReference type="EMBL" id="KAI8553614.1"/>
    </source>
</evidence>
<evidence type="ECO:0000313" key="2">
    <source>
        <dbReference type="Proteomes" id="UP001062846"/>
    </source>
</evidence>
<comment type="caution">
    <text evidence="1">The sequence shown here is derived from an EMBL/GenBank/DDBJ whole genome shotgun (WGS) entry which is preliminary data.</text>
</comment>
<name>A0ACC0NLD1_RHOML</name>
<protein>
    <submittedName>
        <fullName evidence="1">Uncharacterized protein</fullName>
    </submittedName>
</protein>
<accession>A0ACC0NLD1</accession>
<gene>
    <name evidence="1" type="ORF">RHMOL_Rhmol05G0029500</name>
</gene>
<dbReference type="EMBL" id="CM046392">
    <property type="protein sequence ID" value="KAI8553614.1"/>
    <property type="molecule type" value="Genomic_DNA"/>
</dbReference>
<reference evidence="1" key="1">
    <citation type="submission" date="2022-02" db="EMBL/GenBank/DDBJ databases">
        <title>Plant Genome Project.</title>
        <authorList>
            <person name="Zhang R.-G."/>
        </authorList>
    </citation>
    <scope>NUCLEOTIDE SEQUENCE</scope>
    <source>
        <strain evidence="1">AT1</strain>
    </source>
</reference>
<organism evidence="1 2">
    <name type="scientific">Rhododendron molle</name>
    <name type="common">Chinese azalea</name>
    <name type="synonym">Azalea mollis</name>
    <dbReference type="NCBI Taxonomy" id="49168"/>
    <lineage>
        <taxon>Eukaryota</taxon>
        <taxon>Viridiplantae</taxon>
        <taxon>Streptophyta</taxon>
        <taxon>Embryophyta</taxon>
        <taxon>Tracheophyta</taxon>
        <taxon>Spermatophyta</taxon>
        <taxon>Magnoliopsida</taxon>
        <taxon>eudicotyledons</taxon>
        <taxon>Gunneridae</taxon>
        <taxon>Pentapetalae</taxon>
        <taxon>asterids</taxon>
        <taxon>Ericales</taxon>
        <taxon>Ericaceae</taxon>
        <taxon>Ericoideae</taxon>
        <taxon>Rhodoreae</taxon>
        <taxon>Rhododendron</taxon>
    </lineage>
</organism>
<dbReference type="Proteomes" id="UP001062846">
    <property type="component" value="Chromosome 5"/>
</dbReference>
<proteinExistence type="predicted"/>
<keyword evidence="2" id="KW-1185">Reference proteome</keyword>
<sequence>MMLKKDPRCCGSKAHKYSCLLDPHRTLDPHQKSISDLLSTPPFVIKLTIREIFLSLFVITPTIYWTIAYDTQDFQWE</sequence>